<feature type="region of interest" description="Disordered" evidence="8">
    <location>
        <begin position="495"/>
        <end position="522"/>
    </location>
</feature>
<keyword evidence="3" id="KW-0813">Transport</keyword>
<evidence type="ECO:0000256" key="4">
    <source>
        <dbReference type="ARBA" id="ARBA00022692"/>
    </source>
</evidence>
<feature type="transmembrane region" description="Helical" evidence="9">
    <location>
        <begin position="51"/>
        <end position="71"/>
    </location>
</feature>
<reference evidence="11" key="1">
    <citation type="submission" date="2019-02" db="EMBL/GenBank/DDBJ databases">
        <title>Differences in nutrition starvation-inducible expression patterns among phylogenetically diversified ammonium transporter genes in the red seaweed Pyropia yezoensis.</title>
        <authorList>
            <person name="Li C."/>
            <person name="Mikami K."/>
        </authorList>
    </citation>
    <scope>NUCLEOTIDE SEQUENCE</scope>
</reference>
<dbReference type="GO" id="GO:0097272">
    <property type="term" value="P:ammonium homeostasis"/>
    <property type="evidence" value="ECO:0007669"/>
    <property type="project" value="TreeGrafter"/>
</dbReference>
<keyword evidence="7" id="KW-0924">Ammonia transport</keyword>
<dbReference type="InterPro" id="IPR029020">
    <property type="entry name" value="Ammonium/urea_transptr"/>
</dbReference>
<keyword evidence="5 9" id="KW-1133">Transmembrane helix</keyword>
<accession>A0A6G5U2B4</accession>
<evidence type="ECO:0000259" key="10">
    <source>
        <dbReference type="Pfam" id="PF00909"/>
    </source>
</evidence>
<dbReference type="PANTHER" id="PTHR11730">
    <property type="entry name" value="AMMONIUM TRANSPORTER"/>
    <property type="match status" value="1"/>
</dbReference>
<dbReference type="EMBL" id="MK537332">
    <property type="protein sequence ID" value="QED55331.1"/>
    <property type="molecule type" value="mRNA"/>
</dbReference>
<feature type="region of interest" description="Disordered" evidence="8">
    <location>
        <begin position="563"/>
        <end position="599"/>
    </location>
</feature>
<evidence type="ECO:0000256" key="7">
    <source>
        <dbReference type="ARBA" id="ARBA00023177"/>
    </source>
</evidence>
<feature type="transmembrane region" description="Helical" evidence="9">
    <location>
        <begin position="289"/>
        <end position="308"/>
    </location>
</feature>
<evidence type="ECO:0000313" key="11">
    <source>
        <dbReference type="EMBL" id="QED55331.1"/>
    </source>
</evidence>
<dbReference type="PANTHER" id="PTHR11730:SF6">
    <property type="entry name" value="AMMONIUM TRANSPORTER"/>
    <property type="match status" value="1"/>
</dbReference>
<feature type="transmembrane region" description="Helical" evidence="9">
    <location>
        <begin position="83"/>
        <end position="105"/>
    </location>
</feature>
<evidence type="ECO:0000256" key="8">
    <source>
        <dbReference type="SAM" id="MobiDB-lite"/>
    </source>
</evidence>
<name>A0A6G5U2B4_PYRYE</name>
<feature type="transmembrane region" description="Helical" evidence="9">
    <location>
        <begin position="254"/>
        <end position="277"/>
    </location>
</feature>
<feature type="compositionally biased region" description="Polar residues" evidence="8">
    <location>
        <begin position="576"/>
        <end position="588"/>
    </location>
</feature>
<dbReference type="GO" id="GO:0005886">
    <property type="term" value="C:plasma membrane"/>
    <property type="evidence" value="ECO:0007669"/>
    <property type="project" value="TreeGrafter"/>
</dbReference>
<dbReference type="Pfam" id="PF00909">
    <property type="entry name" value="Ammonium_transp"/>
    <property type="match status" value="1"/>
</dbReference>
<protein>
    <submittedName>
        <fullName evidence="11">Ammonium transporter 1.5</fullName>
    </submittedName>
</protein>
<dbReference type="GO" id="GO:0008519">
    <property type="term" value="F:ammonium channel activity"/>
    <property type="evidence" value="ECO:0007669"/>
    <property type="project" value="InterPro"/>
</dbReference>
<keyword evidence="4 9" id="KW-0812">Transmembrane</keyword>
<sequence>MAEACEVSADAAAALATAGLSFVGDQLRDACASTAAVAAGVAQLSDALNTAFLLFAGTLIFQMELGFALLVTGAVRHKSAASVMLLHIVTPCVVGLCYYMFGFALGFGSVSDNNNPVVGSTFWVLTPLAAFDTFTSSHSLVLVWFQFTFASVCATILLGAVSERATLLASMVSIVIVGGLAFPVVSHWMWSEYGWLGYGKLTGRLFGSGAFDLAGSGVVHVTGGTSALVGAILVGPRTGRYGDSSQDSFTPHNVTLICQGTFMLWAGFAAFNSASVLTITDNFVAAGRCLVNTLLAGCAGGLTMLLVSRLTSSHYSVLDVMNGVLAGLVGICSSCSVVLPYSALLTGTLCSLIFSGCEKATARLKIDDPVGAAPLHLGAGVGGMVITGFTAYPPFLRDAFPGRDSHPGGLFYGGDSPGRLLGAQLVAVVSIIAVVVLLIVPPLFGLKLIGLLIYTDEEQLMGADEAFHGGAAYNFNTEETSADMLTTWQAATPQMSPRAPAVPQPAWNSSGGGTPALPVKVDDRDGKKLDVSASFRSTKESGGTVETDVADGPRFASFIVTTDSGHRSATRRQHVGSASATARSTSQDPALDIDADDPNESVDAIVPVSVVMNHSF</sequence>
<comment type="subcellular location">
    <subcellularLocation>
        <location evidence="1">Membrane</location>
        <topology evidence="1">Multi-pass membrane protein</topology>
    </subcellularLocation>
</comment>
<feature type="transmembrane region" description="Helical" evidence="9">
    <location>
        <begin position="167"/>
        <end position="190"/>
    </location>
</feature>
<feature type="domain" description="Ammonium transporter AmtB-like" evidence="10">
    <location>
        <begin position="51"/>
        <end position="473"/>
    </location>
</feature>
<dbReference type="AlphaFoldDB" id="A0A6G5U2B4"/>
<feature type="transmembrane region" description="Helical" evidence="9">
    <location>
        <begin position="328"/>
        <end position="354"/>
    </location>
</feature>
<feature type="transmembrane region" description="Helical" evidence="9">
    <location>
        <begin position="141"/>
        <end position="161"/>
    </location>
</feature>
<dbReference type="SUPFAM" id="SSF111352">
    <property type="entry name" value="Ammonium transporter"/>
    <property type="match status" value="1"/>
</dbReference>
<dbReference type="Gene3D" id="1.10.3430.10">
    <property type="entry name" value="Ammonium transporter AmtB like domains"/>
    <property type="match status" value="1"/>
</dbReference>
<organism evidence="11">
    <name type="scientific">Pyropia yezoensis</name>
    <name type="common">Susabi-nori</name>
    <name type="synonym">Porphyra yezoensis</name>
    <dbReference type="NCBI Taxonomy" id="2788"/>
    <lineage>
        <taxon>Eukaryota</taxon>
        <taxon>Rhodophyta</taxon>
        <taxon>Bangiophyceae</taxon>
        <taxon>Bangiales</taxon>
        <taxon>Bangiaceae</taxon>
        <taxon>Pyropia</taxon>
    </lineage>
</organism>
<evidence type="ECO:0000256" key="1">
    <source>
        <dbReference type="ARBA" id="ARBA00004141"/>
    </source>
</evidence>
<keyword evidence="6 9" id="KW-0472">Membrane</keyword>
<proteinExistence type="evidence at transcript level"/>
<gene>
    <name evidence="11" type="primary">AMT1.5</name>
</gene>
<feature type="transmembrane region" description="Helical" evidence="9">
    <location>
        <begin position="375"/>
        <end position="395"/>
    </location>
</feature>
<dbReference type="InterPro" id="IPR024041">
    <property type="entry name" value="NH4_transpt_AmtB-like_dom"/>
</dbReference>
<comment type="similarity">
    <text evidence="2">Belongs to the ammonia transporter channel (TC 1.A.11.2) family.</text>
</comment>
<evidence type="ECO:0000256" key="9">
    <source>
        <dbReference type="SAM" id="Phobius"/>
    </source>
</evidence>
<evidence type="ECO:0000256" key="3">
    <source>
        <dbReference type="ARBA" id="ARBA00022448"/>
    </source>
</evidence>
<evidence type="ECO:0000256" key="2">
    <source>
        <dbReference type="ARBA" id="ARBA00005887"/>
    </source>
</evidence>
<evidence type="ECO:0000256" key="5">
    <source>
        <dbReference type="ARBA" id="ARBA00022989"/>
    </source>
</evidence>
<evidence type="ECO:0000256" key="6">
    <source>
        <dbReference type="ARBA" id="ARBA00023136"/>
    </source>
</evidence>
<feature type="transmembrane region" description="Helical" evidence="9">
    <location>
        <begin position="421"/>
        <end position="444"/>
    </location>
</feature>